<dbReference type="NCBIfam" id="NF004456">
    <property type="entry name" value="PRK05787.1-4"/>
    <property type="match status" value="1"/>
</dbReference>
<keyword evidence="4" id="KW-0808">Transferase</keyword>
<keyword evidence="8" id="KW-1185">Reference proteome</keyword>
<accession>G8PEL4</accession>
<dbReference type="InterPro" id="IPR035996">
    <property type="entry name" value="4pyrrol_Methylase_sf"/>
</dbReference>
<evidence type="ECO:0000256" key="4">
    <source>
        <dbReference type="ARBA" id="ARBA00022679"/>
    </source>
</evidence>
<dbReference type="HOGENOM" id="CLU_089162_2_0_9"/>
<evidence type="ECO:0000259" key="6">
    <source>
        <dbReference type="Pfam" id="PF00590"/>
    </source>
</evidence>
<proteinExistence type="predicted"/>
<evidence type="ECO:0000256" key="3">
    <source>
        <dbReference type="ARBA" id="ARBA00022603"/>
    </source>
</evidence>
<gene>
    <name evidence="7" type="primary">cbiE</name>
    <name evidence="7" type="ordered locus">PECL_1398</name>
</gene>
<dbReference type="GO" id="GO:0032259">
    <property type="term" value="P:methylation"/>
    <property type="evidence" value="ECO:0007669"/>
    <property type="project" value="UniProtKB-KW"/>
</dbReference>
<feature type="domain" description="Tetrapyrrole methylase" evidence="6">
    <location>
        <begin position="2"/>
        <end position="174"/>
    </location>
</feature>
<dbReference type="UniPathway" id="UPA00148"/>
<keyword evidence="3" id="KW-0489">Methyltransferase</keyword>
<evidence type="ECO:0000256" key="5">
    <source>
        <dbReference type="ARBA" id="ARBA00022691"/>
    </source>
</evidence>
<comment type="pathway">
    <text evidence="1">Cofactor biosynthesis; adenosylcobalamin biosynthesis.</text>
</comment>
<evidence type="ECO:0000256" key="1">
    <source>
        <dbReference type="ARBA" id="ARBA00004953"/>
    </source>
</evidence>
<dbReference type="InterPro" id="IPR014777">
    <property type="entry name" value="4pyrrole_Mease_sub1"/>
</dbReference>
<keyword evidence="5" id="KW-0949">S-adenosyl-L-methionine</keyword>
<dbReference type="PANTHER" id="PTHR43182">
    <property type="entry name" value="COBALT-PRECORRIN-6B C(15)-METHYLTRANSFERASE (DECARBOXYLATING)"/>
    <property type="match status" value="1"/>
</dbReference>
<dbReference type="EMBL" id="CP003137">
    <property type="protein sequence ID" value="AEV95623.1"/>
    <property type="molecule type" value="Genomic_DNA"/>
</dbReference>
<dbReference type="NCBIfam" id="TIGR02467">
    <property type="entry name" value="CbiE"/>
    <property type="match status" value="1"/>
</dbReference>
<dbReference type="AlphaFoldDB" id="G8PEL4"/>
<dbReference type="GO" id="GO:0008276">
    <property type="term" value="F:protein methyltransferase activity"/>
    <property type="evidence" value="ECO:0007669"/>
    <property type="project" value="InterPro"/>
</dbReference>
<protein>
    <submittedName>
        <fullName evidence="7">Precorrin-6Y C5,15-methyltransferase (Decarboxylating), CbiE subunit</fullName>
    </submittedName>
</protein>
<dbReference type="SUPFAM" id="SSF53790">
    <property type="entry name" value="Tetrapyrrole methylase"/>
    <property type="match status" value="1"/>
</dbReference>
<evidence type="ECO:0000313" key="7">
    <source>
        <dbReference type="EMBL" id="AEV95623.1"/>
    </source>
</evidence>
<dbReference type="KEGG" id="pce:PECL_1398"/>
<name>G8PEL4_PEDCP</name>
<dbReference type="PANTHER" id="PTHR43182:SF1">
    <property type="entry name" value="COBALT-PRECORRIN-7 C(5)-METHYLTRANSFERASE"/>
    <property type="match status" value="1"/>
</dbReference>
<reference evidence="7 8" key="1">
    <citation type="journal article" date="2012" name="J. Bacteriol.">
        <title>Complete Genome Sequence of the Beer Spoilage Organism Pediococcus claussenii ATCC BAA-344T.</title>
        <authorList>
            <person name="Pittet V."/>
            <person name="Abegunde T."/>
            <person name="Marfleet T."/>
            <person name="Haakensen M."/>
            <person name="Morrow K."/>
            <person name="Jayaprakash T."/>
            <person name="Schroeder K."/>
            <person name="Trost B."/>
            <person name="Byrns S."/>
            <person name="Bergsveinson J."/>
            <person name="Kusalik A."/>
            <person name="Ziola B."/>
        </authorList>
    </citation>
    <scope>NUCLEOTIDE SEQUENCE [LARGE SCALE GENOMIC DNA]</scope>
    <source>
        <strain evidence="7 8">ATCC BAA-344</strain>
    </source>
</reference>
<evidence type="ECO:0000256" key="2">
    <source>
        <dbReference type="ARBA" id="ARBA00022573"/>
    </source>
</evidence>
<dbReference type="InterPro" id="IPR012818">
    <property type="entry name" value="CbiE"/>
</dbReference>
<dbReference type="STRING" id="701521.PECL_1398"/>
<dbReference type="InterPro" id="IPR000878">
    <property type="entry name" value="4pyrrol_Mease"/>
</dbReference>
<dbReference type="Proteomes" id="UP000005444">
    <property type="component" value="Chromosome"/>
</dbReference>
<organism evidence="7 8">
    <name type="scientific">Pediococcus claussenii (strain ATCC BAA-344 / DSM 14800 / JCM 18046 / KCTC 3811 / LMG 21948 / P06)</name>
    <dbReference type="NCBI Taxonomy" id="701521"/>
    <lineage>
        <taxon>Bacteria</taxon>
        <taxon>Bacillati</taxon>
        <taxon>Bacillota</taxon>
        <taxon>Bacilli</taxon>
        <taxon>Lactobacillales</taxon>
        <taxon>Lactobacillaceae</taxon>
        <taxon>Pediococcus</taxon>
    </lineage>
</organism>
<keyword evidence="2" id="KW-0169">Cobalamin biosynthesis</keyword>
<evidence type="ECO:0000313" key="8">
    <source>
        <dbReference type="Proteomes" id="UP000005444"/>
    </source>
</evidence>
<dbReference type="eggNOG" id="COG2241">
    <property type="taxonomic scope" value="Bacteria"/>
</dbReference>
<dbReference type="RefSeq" id="WP_014215817.1">
    <property type="nucleotide sequence ID" value="NC_016605.1"/>
</dbReference>
<dbReference type="CDD" id="cd11644">
    <property type="entry name" value="Precorrin-6Y-MT"/>
    <property type="match status" value="1"/>
</dbReference>
<dbReference type="Gene3D" id="3.40.1010.10">
    <property type="entry name" value="Cobalt-precorrin-4 Transmethylase, Domain 1"/>
    <property type="match status" value="1"/>
</dbReference>
<sequence length="197" mass="22146">MIQIVGIGPGEQDLILPNAKEKIEDADVVIGSPRQLGLFQVKHEMKLPKLAELKLFLEQNTSKNIVLLASGDPNLYGIANWARREFGKNIVNVVPGISSIQYMFNRVGIAMNDSFLTSSHGRHPDFDFLLQHVTVGMVTDENLGPFEIAQEILKRKQRRLIYIGEQLSSADEQISCYPAEQVPKKKFKMNVVLITNE</sequence>
<dbReference type="PATRIC" id="fig|701521.8.peg.1303"/>
<dbReference type="GO" id="GO:0009236">
    <property type="term" value="P:cobalamin biosynthetic process"/>
    <property type="evidence" value="ECO:0007669"/>
    <property type="project" value="UniProtKB-UniPathway"/>
</dbReference>
<dbReference type="Pfam" id="PF00590">
    <property type="entry name" value="TP_methylase"/>
    <property type="match status" value="1"/>
</dbReference>
<dbReference type="InterPro" id="IPR050714">
    <property type="entry name" value="Cobalamin_biosynth_MTase"/>
</dbReference>